<organism evidence="2 3">
    <name type="scientific">Candidatus Megaera venefica</name>
    <dbReference type="NCBI Taxonomy" id="2055910"/>
    <lineage>
        <taxon>Bacteria</taxon>
        <taxon>Pseudomonadati</taxon>
        <taxon>Pseudomonadota</taxon>
        <taxon>Alphaproteobacteria</taxon>
        <taxon>Rickettsiales</taxon>
        <taxon>Rickettsiaceae</taxon>
        <taxon>Candidatus Megaera</taxon>
    </lineage>
</organism>
<evidence type="ECO:0000313" key="2">
    <source>
        <dbReference type="EMBL" id="MEA0970502.1"/>
    </source>
</evidence>
<gene>
    <name evidence="2" type="ORF">Megvenef_00468</name>
</gene>
<sequence length="160" mass="18767">MKESKKFFDNNRLNKGYSRVVNFYQSDANLIRKKYKHVLPPIEMTEQYEELYPGTFEKLLDMAQREQNHRHSMDLLEIERHARDTKLGRMFALIFIAIIAFGTVILAALGGVLIATLFALFAFCCITIVSYLYSKTYIKKEPNKVRYNNNRPNNPRHRTA</sequence>
<keyword evidence="1" id="KW-0812">Transmembrane</keyword>
<dbReference type="RefSeq" id="WP_322776405.1">
    <property type="nucleotide sequence ID" value="NZ_JARJFB010000023.1"/>
</dbReference>
<evidence type="ECO:0000256" key="1">
    <source>
        <dbReference type="SAM" id="Phobius"/>
    </source>
</evidence>
<evidence type="ECO:0000313" key="3">
    <source>
        <dbReference type="Proteomes" id="UP001291687"/>
    </source>
</evidence>
<dbReference type="EMBL" id="JARJFB010000023">
    <property type="protein sequence ID" value="MEA0970502.1"/>
    <property type="molecule type" value="Genomic_DNA"/>
</dbReference>
<proteinExistence type="predicted"/>
<dbReference type="InterPro" id="IPR019284">
    <property type="entry name" value="RP532"/>
</dbReference>
<keyword evidence="3" id="KW-1185">Reference proteome</keyword>
<reference evidence="2 3" key="1">
    <citation type="submission" date="2023-03" db="EMBL/GenBank/DDBJ databases">
        <title>Host association and intracellularity evolved multiple times independently in the Rickettsiales.</title>
        <authorList>
            <person name="Castelli M."/>
            <person name="Nardi T."/>
            <person name="Gammuto L."/>
            <person name="Bellinzona G."/>
            <person name="Sabaneyeva E."/>
            <person name="Potekhin A."/>
            <person name="Serra V."/>
            <person name="Petroni G."/>
            <person name="Sassera D."/>
        </authorList>
    </citation>
    <scope>NUCLEOTIDE SEQUENCE [LARGE SCALE GENOMIC DNA]</scope>
    <source>
        <strain evidence="2 3">Sr 2-6</strain>
    </source>
</reference>
<comment type="caution">
    <text evidence="2">The sequence shown here is derived from an EMBL/GenBank/DDBJ whole genome shotgun (WGS) entry which is preliminary data.</text>
</comment>
<dbReference type="Pfam" id="PF10097">
    <property type="entry name" value="DUF2335"/>
    <property type="match status" value="1"/>
</dbReference>
<accession>A0ABU5NBE0</accession>
<protein>
    <submittedName>
        <fullName evidence="2">DUF2335 domain-containing protein</fullName>
    </submittedName>
</protein>
<feature type="transmembrane region" description="Helical" evidence="1">
    <location>
        <begin position="90"/>
        <end position="109"/>
    </location>
</feature>
<dbReference type="Proteomes" id="UP001291687">
    <property type="component" value="Unassembled WGS sequence"/>
</dbReference>
<name>A0ABU5NBE0_9RICK</name>
<feature type="transmembrane region" description="Helical" evidence="1">
    <location>
        <begin position="115"/>
        <end position="134"/>
    </location>
</feature>
<keyword evidence="1" id="KW-1133">Transmembrane helix</keyword>
<keyword evidence="1" id="KW-0472">Membrane</keyword>